<evidence type="ECO:0000256" key="3">
    <source>
        <dbReference type="ARBA" id="ARBA00022692"/>
    </source>
</evidence>
<evidence type="ECO:0000256" key="4">
    <source>
        <dbReference type="ARBA" id="ARBA00022729"/>
    </source>
</evidence>
<dbReference type="SMART" id="SM01190">
    <property type="entry name" value="EMP24_GP25L"/>
    <property type="match status" value="1"/>
</dbReference>
<dbReference type="STRING" id="56408.A0A1E5R0I3"/>
<proteinExistence type="inferred from homology"/>
<sequence length="217" mass="24629">MKNNFVQILFVTFLTALALFNRFASASLAYSPIVLSLPSFTKDCLYHDLNSDDDSLVVSYQVLTGGNFEIDFDITAPDGSVIISEKQKKYSDFVLKSFGAGQYTFCFSNSYGTALKKVEITLEPERSMESLDKAGESGPEEYIANNAIEEIDRNLGKITKLMNYLRAREWRNQSTVESTESRVFWLSLSIMFLMVGISVLQTLVVQFFFKDRQRAYV</sequence>
<feature type="signal peptide" evidence="10">
    <location>
        <begin position="1"/>
        <end position="26"/>
    </location>
</feature>
<evidence type="ECO:0000256" key="5">
    <source>
        <dbReference type="ARBA" id="ARBA00022989"/>
    </source>
</evidence>
<keyword evidence="13" id="KW-1185">Reference proteome</keyword>
<feature type="transmembrane region" description="Helical" evidence="9">
    <location>
        <begin position="183"/>
        <end position="209"/>
    </location>
</feature>
<evidence type="ECO:0000256" key="2">
    <source>
        <dbReference type="ARBA" id="ARBA00007104"/>
    </source>
</evidence>
<dbReference type="GO" id="GO:0006888">
    <property type="term" value="P:endoplasmic reticulum to Golgi vesicle-mediated transport"/>
    <property type="evidence" value="ECO:0007669"/>
    <property type="project" value="UniProtKB-ARBA"/>
</dbReference>
<feature type="chain" id="PRO_5009184551" evidence="10">
    <location>
        <begin position="27"/>
        <end position="217"/>
    </location>
</feature>
<evidence type="ECO:0000259" key="11">
    <source>
        <dbReference type="PROSITE" id="PS50866"/>
    </source>
</evidence>
<evidence type="ECO:0000256" key="7">
    <source>
        <dbReference type="ARBA" id="ARBA00037847"/>
    </source>
</evidence>
<keyword evidence="5 9" id="KW-1133">Transmembrane helix</keyword>
<dbReference type="FunCoup" id="A0A1E5R0I3">
    <property type="interactions" value="259"/>
</dbReference>
<dbReference type="GO" id="GO:0016020">
    <property type="term" value="C:membrane"/>
    <property type="evidence" value="ECO:0007669"/>
    <property type="project" value="UniProtKB-SubCell"/>
</dbReference>
<comment type="caution">
    <text evidence="12">The sequence shown here is derived from an EMBL/GenBank/DDBJ whole genome shotgun (WGS) entry which is preliminary data.</text>
</comment>
<evidence type="ECO:0000256" key="6">
    <source>
        <dbReference type="ARBA" id="ARBA00023136"/>
    </source>
</evidence>
<gene>
    <name evidence="12" type="ORF">AWRI3579_g4533</name>
</gene>
<dbReference type="GO" id="GO:0005737">
    <property type="term" value="C:cytoplasm"/>
    <property type="evidence" value="ECO:0007669"/>
    <property type="project" value="GOC"/>
</dbReference>
<dbReference type="InterPro" id="IPR015720">
    <property type="entry name" value="Emp24-like"/>
</dbReference>
<dbReference type="EMBL" id="LPNM01000012">
    <property type="protein sequence ID" value="OEJ80400.1"/>
    <property type="molecule type" value="Genomic_DNA"/>
</dbReference>
<keyword evidence="3 8" id="KW-0812">Transmembrane</keyword>
<evidence type="ECO:0000256" key="8">
    <source>
        <dbReference type="RuleBase" id="RU003827"/>
    </source>
</evidence>
<dbReference type="InterPro" id="IPR009038">
    <property type="entry name" value="GOLD_dom"/>
</dbReference>
<dbReference type="Proteomes" id="UP000095728">
    <property type="component" value="Unassembled WGS sequence"/>
</dbReference>
<dbReference type="Pfam" id="PF01105">
    <property type="entry name" value="EMP24_GP25L"/>
    <property type="match status" value="1"/>
</dbReference>
<dbReference type="OrthoDB" id="1929172at2759"/>
<dbReference type="PANTHER" id="PTHR22811">
    <property type="entry name" value="TRANSMEMBRANE EMP24 DOMAIN-CONTAINING PROTEIN"/>
    <property type="match status" value="1"/>
</dbReference>
<comment type="similarity">
    <text evidence="2 8">Belongs to the EMP24/GP25L family.</text>
</comment>
<evidence type="ECO:0000256" key="9">
    <source>
        <dbReference type="SAM" id="Phobius"/>
    </source>
</evidence>
<dbReference type="SUPFAM" id="SSF101576">
    <property type="entry name" value="Supernatant protein factor (SPF), C-terminal domain"/>
    <property type="match status" value="1"/>
</dbReference>
<evidence type="ECO:0000256" key="1">
    <source>
        <dbReference type="ARBA" id="ARBA00004479"/>
    </source>
</evidence>
<name>A0A1E5R0I3_9ASCO</name>
<feature type="domain" description="GOLD" evidence="11">
    <location>
        <begin position="42"/>
        <end position="126"/>
    </location>
</feature>
<organism evidence="12 13">
    <name type="scientific">Hanseniaspora osmophila</name>
    <dbReference type="NCBI Taxonomy" id="56408"/>
    <lineage>
        <taxon>Eukaryota</taxon>
        <taxon>Fungi</taxon>
        <taxon>Dikarya</taxon>
        <taxon>Ascomycota</taxon>
        <taxon>Saccharomycotina</taxon>
        <taxon>Saccharomycetes</taxon>
        <taxon>Saccharomycodales</taxon>
        <taxon>Saccharomycodaceae</taxon>
        <taxon>Hanseniaspora</taxon>
    </lineage>
</organism>
<evidence type="ECO:0000313" key="13">
    <source>
        <dbReference type="Proteomes" id="UP000095728"/>
    </source>
</evidence>
<protein>
    <submittedName>
        <fullName evidence="12">Protein ERP4</fullName>
    </submittedName>
</protein>
<evidence type="ECO:0000256" key="10">
    <source>
        <dbReference type="SAM" id="SignalP"/>
    </source>
</evidence>
<keyword evidence="4 10" id="KW-0732">Signal</keyword>
<dbReference type="InterPro" id="IPR036598">
    <property type="entry name" value="GOLD_dom_sf"/>
</dbReference>
<keyword evidence="6 9" id="KW-0472">Membrane</keyword>
<dbReference type="AlphaFoldDB" id="A0A1E5R0I3"/>
<dbReference type="PROSITE" id="PS50866">
    <property type="entry name" value="GOLD"/>
    <property type="match status" value="1"/>
</dbReference>
<dbReference type="InParanoid" id="A0A1E5R0I3"/>
<reference evidence="13" key="1">
    <citation type="journal article" date="2016" name="Genome Announc.">
        <title>Genome sequences of three species of Hanseniaspora isolated from spontaneous wine fermentations.</title>
        <authorList>
            <person name="Sternes P.R."/>
            <person name="Lee D."/>
            <person name="Kutyna D.R."/>
            <person name="Borneman A.R."/>
        </authorList>
    </citation>
    <scope>NUCLEOTIDE SEQUENCE [LARGE SCALE GENOMIC DNA]</scope>
    <source>
        <strain evidence="13">AWRI3579</strain>
    </source>
</reference>
<evidence type="ECO:0000313" key="12">
    <source>
        <dbReference type="EMBL" id="OEJ80400.1"/>
    </source>
</evidence>
<comment type="subcellular location">
    <subcellularLocation>
        <location evidence="7">Endomembrane system</location>
        <topology evidence="7">Single-pass membrane protein</topology>
    </subcellularLocation>
    <subcellularLocation>
        <location evidence="1 8">Membrane</location>
        <topology evidence="1 8">Single-pass type I membrane protein</topology>
    </subcellularLocation>
</comment>
<accession>A0A1E5R0I3</accession>
<dbReference type="GO" id="GO:0012505">
    <property type="term" value="C:endomembrane system"/>
    <property type="evidence" value="ECO:0007669"/>
    <property type="project" value="UniProtKB-SubCell"/>
</dbReference>